<accession>A0ABS3YAK1</accession>
<organism evidence="3 4">
    <name type="scientific">Chitinophaga chungangae</name>
    <dbReference type="NCBI Taxonomy" id="2821488"/>
    <lineage>
        <taxon>Bacteria</taxon>
        <taxon>Pseudomonadati</taxon>
        <taxon>Bacteroidota</taxon>
        <taxon>Chitinophagia</taxon>
        <taxon>Chitinophagales</taxon>
        <taxon>Chitinophagaceae</taxon>
        <taxon>Chitinophaga</taxon>
    </lineage>
</organism>
<dbReference type="SUPFAM" id="SSF55486">
    <property type="entry name" value="Metalloproteases ('zincins'), catalytic domain"/>
    <property type="match status" value="1"/>
</dbReference>
<feature type="chain" id="PRO_5046150558" evidence="1">
    <location>
        <begin position="27"/>
        <end position="652"/>
    </location>
</feature>
<evidence type="ECO:0000313" key="4">
    <source>
        <dbReference type="Proteomes" id="UP000679126"/>
    </source>
</evidence>
<dbReference type="CDD" id="cd09604">
    <property type="entry name" value="M1_APN_like"/>
    <property type="match status" value="1"/>
</dbReference>
<dbReference type="Gene3D" id="1.10.390.10">
    <property type="entry name" value="Neutral Protease Domain 2"/>
    <property type="match status" value="1"/>
</dbReference>
<reference evidence="4" key="1">
    <citation type="submission" date="2021-03" db="EMBL/GenBank/DDBJ databases">
        <title>Assistant Professor.</title>
        <authorList>
            <person name="Huq M.A."/>
        </authorList>
    </citation>
    <scope>NUCLEOTIDE SEQUENCE [LARGE SCALE GENOMIC DNA]</scope>
    <source>
        <strain evidence="4">MAH-28</strain>
    </source>
</reference>
<feature type="signal peptide" evidence="1">
    <location>
        <begin position="1"/>
        <end position="26"/>
    </location>
</feature>
<proteinExistence type="predicted"/>
<comment type="caution">
    <text evidence="3">The sequence shown here is derived from an EMBL/GenBank/DDBJ whole genome shotgun (WGS) entry which is preliminary data.</text>
</comment>
<dbReference type="Pfam" id="PF01433">
    <property type="entry name" value="Peptidase_M1"/>
    <property type="match status" value="1"/>
</dbReference>
<keyword evidence="4" id="KW-1185">Reference proteome</keyword>
<evidence type="ECO:0000313" key="3">
    <source>
        <dbReference type="EMBL" id="MBO9151717.1"/>
    </source>
</evidence>
<dbReference type="InterPro" id="IPR027268">
    <property type="entry name" value="Peptidase_M4/M1_CTD_sf"/>
</dbReference>
<keyword evidence="1" id="KW-0732">Signal</keyword>
<feature type="domain" description="Peptidase M1 membrane alanine aminopeptidase" evidence="2">
    <location>
        <begin position="401"/>
        <end position="555"/>
    </location>
</feature>
<evidence type="ECO:0000256" key="1">
    <source>
        <dbReference type="SAM" id="SignalP"/>
    </source>
</evidence>
<dbReference type="Proteomes" id="UP000679126">
    <property type="component" value="Unassembled WGS sequence"/>
</dbReference>
<gene>
    <name evidence="3" type="ORF">J7I43_05825</name>
</gene>
<protein>
    <submittedName>
        <fullName evidence="3">M1 family metallopeptidase</fullName>
    </submittedName>
</protein>
<name>A0ABS3YAK1_9BACT</name>
<dbReference type="EMBL" id="JAGHKP010000001">
    <property type="protein sequence ID" value="MBO9151717.1"/>
    <property type="molecule type" value="Genomic_DNA"/>
</dbReference>
<evidence type="ECO:0000259" key="2">
    <source>
        <dbReference type="Pfam" id="PF01433"/>
    </source>
</evidence>
<dbReference type="InterPro" id="IPR014782">
    <property type="entry name" value="Peptidase_M1_dom"/>
</dbReference>
<sequence length="652" mass="73768">MLANQPTTCRLAAFLGMLCLPAMVSAQSAQSTSKFSQYEAFKPVFYLTDGTEERTASGRPGVKYWQNTADYKIDVTFDDQKETISGSVLITYKNNSPENLPFLWLQLDQNIYDAQSRGSISTGGMGRWGNRNFDGGYTIGNVSVITAGKEQKAEHQISDTRMRVDLPQALKAKGGIVQLKVQFSFPIPAYGTDRMGILKTKNGNIYEIAQWYPRMCVFDNVLGWNTLPYLGQGEFYLEYGNIEYSINAPANHIVVGSGQLLNPAEVLTPVQLQRYKQAQQSDKTVMLRDRGEVTDPASRPAKQRLTWKFKCNNTRDVAWASSPAFIWDAARMNLPGGKKALAMSVYPDESAGDTAWSRSTEYVKGCIEHYSEKWYPYTYPVAVNVAGIVGGMEYPGIVFCSSRAQRAGLWGVTNHEFGHNWFPMIVGSNERRFAWMDEGFNTFINGIADKAFNNGEYGNKNRDRHNMSRSMYMDSSGILHRPDIVAQRSLGVLAYYKPAVGLDLLREEILGEERFDKAFRYYIDNWAFKHPTQWDFFRAIENSSGESLDWFWRSWILNNWKVDMAVAPVTYQNDSTAVVTLECLEQAPMPVTVDIKMEDGSVKRLKFPVEIWQSGPTFRFRQTVSGKISSVTVDPERRLPDVNSANNSWTKQ</sequence>